<sequence>MKAWSNGRMKAAKHRVMMSGDRDRYSLGAFAIPLVGTIIKAPKELVNEEHPQVFKEFEFMDFLFYANSEEAKRIDSAEQIYAYASQLRNY</sequence>
<gene>
    <name evidence="1" type="ORF">TCM_038326</name>
</gene>
<keyword evidence="2" id="KW-1185">Reference proteome</keyword>
<dbReference type="AlphaFoldDB" id="A0A061GQF7"/>
<proteinExistence type="predicted"/>
<protein>
    <submittedName>
        <fullName evidence="1">Gibberellin 3-beta-dioxygenase, putative</fullName>
    </submittedName>
</protein>
<evidence type="ECO:0000313" key="2">
    <source>
        <dbReference type="Proteomes" id="UP000026915"/>
    </source>
</evidence>
<dbReference type="Gramene" id="EOY31392">
    <property type="protein sequence ID" value="EOY31392"/>
    <property type="gene ID" value="TCM_038326"/>
</dbReference>
<evidence type="ECO:0000313" key="1">
    <source>
        <dbReference type="EMBL" id="EOY31392.1"/>
    </source>
</evidence>
<dbReference type="HOGENOM" id="CLU_010119_13_1_1"/>
<reference evidence="1 2" key="1">
    <citation type="journal article" date="2013" name="Genome Biol.">
        <title>The genome sequence of the most widely cultivated cacao type and its use to identify candidate genes regulating pod color.</title>
        <authorList>
            <person name="Motamayor J.C."/>
            <person name="Mockaitis K."/>
            <person name="Schmutz J."/>
            <person name="Haiminen N."/>
            <person name="Iii D.L."/>
            <person name="Cornejo O."/>
            <person name="Findley S.D."/>
            <person name="Zheng P."/>
            <person name="Utro F."/>
            <person name="Royaert S."/>
            <person name="Saski C."/>
            <person name="Jenkins J."/>
            <person name="Podicheti R."/>
            <person name="Zhao M."/>
            <person name="Scheffler B.E."/>
            <person name="Stack J.C."/>
            <person name="Feltus F.A."/>
            <person name="Mustiga G.M."/>
            <person name="Amores F."/>
            <person name="Phillips W."/>
            <person name="Marelli J.P."/>
            <person name="May G.D."/>
            <person name="Shapiro H."/>
            <person name="Ma J."/>
            <person name="Bustamante C.D."/>
            <person name="Schnell R.J."/>
            <person name="Main D."/>
            <person name="Gilbert D."/>
            <person name="Parida L."/>
            <person name="Kuhn D.N."/>
        </authorList>
    </citation>
    <scope>NUCLEOTIDE SEQUENCE [LARGE SCALE GENOMIC DNA]</scope>
    <source>
        <strain evidence="2">cv. Matina 1-6</strain>
    </source>
</reference>
<dbReference type="InterPro" id="IPR027443">
    <property type="entry name" value="IPNS-like_sf"/>
</dbReference>
<accession>A0A061GQF7</accession>
<name>A0A061GQF7_THECC</name>
<dbReference type="OMA" id="KEGMRCE"/>
<dbReference type="eggNOG" id="KOG0143">
    <property type="taxonomic scope" value="Eukaryota"/>
</dbReference>
<dbReference type="Gene3D" id="2.60.120.330">
    <property type="entry name" value="B-lactam Antibiotic, Isopenicillin N Synthase, Chain"/>
    <property type="match status" value="1"/>
</dbReference>
<dbReference type="Proteomes" id="UP000026915">
    <property type="component" value="Chromosome 9"/>
</dbReference>
<dbReference type="EMBL" id="CM001887">
    <property type="protein sequence ID" value="EOY31392.1"/>
    <property type="molecule type" value="Genomic_DNA"/>
</dbReference>
<organism evidence="1 2">
    <name type="scientific">Theobroma cacao</name>
    <name type="common">Cacao</name>
    <name type="synonym">Cocoa</name>
    <dbReference type="NCBI Taxonomy" id="3641"/>
    <lineage>
        <taxon>Eukaryota</taxon>
        <taxon>Viridiplantae</taxon>
        <taxon>Streptophyta</taxon>
        <taxon>Embryophyta</taxon>
        <taxon>Tracheophyta</taxon>
        <taxon>Spermatophyta</taxon>
        <taxon>Magnoliopsida</taxon>
        <taxon>eudicotyledons</taxon>
        <taxon>Gunneridae</taxon>
        <taxon>Pentapetalae</taxon>
        <taxon>rosids</taxon>
        <taxon>malvids</taxon>
        <taxon>Malvales</taxon>
        <taxon>Malvaceae</taxon>
        <taxon>Byttnerioideae</taxon>
        <taxon>Theobroma</taxon>
    </lineage>
</organism>
<dbReference type="SUPFAM" id="SSF51197">
    <property type="entry name" value="Clavaminate synthase-like"/>
    <property type="match status" value="1"/>
</dbReference>
<dbReference type="InParanoid" id="A0A061GQF7"/>
<dbReference type="STRING" id="3641.A0A061GQF7"/>